<dbReference type="Gene3D" id="2.80.10.50">
    <property type="match status" value="1"/>
</dbReference>
<keyword evidence="2" id="KW-1185">Reference proteome</keyword>
<dbReference type="RefSeq" id="WP_144992049.1">
    <property type="nucleotide sequence ID" value="NZ_CP036281.1"/>
</dbReference>
<dbReference type="KEGG" id="plon:Pla110_00660"/>
<accession>A0A518CGL3</accession>
<dbReference type="PANTHER" id="PTHR35580:SF1">
    <property type="entry name" value="PHYTASE-LIKE DOMAIN-CONTAINING PROTEIN"/>
    <property type="match status" value="1"/>
</dbReference>
<dbReference type="SUPFAM" id="SSF50998">
    <property type="entry name" value="Quinoprotein alcohol dehydrogenase-like"/>
    <property type="match status" value="1"/>
</dbReference>
<evidence type="ECO:0000313" key="1">
    <source>
        <dbReference type="EMBL" id="QDU78365.1"/>
    </source>
</evidence>
<evidence type="ECO:0000313" key="2">
    <source>
        <dbReference type="Proteomes" id="UP000317178"/>
    </source>
</evidence>
<gene>
    <name evidence="1" type="ORF">Pla110_00660</name>
</gene>
<dbReference type="Gene3D" id="2.60.120.560">
    <property type="entry name" value="Exo-inulinase, domain 1"/>
    <property type="match status" value="3"/>
</dbReference>
<dbReference type="OrthoDB" id="9757622at2"/>
<evidence type="ECO:0008006" key="3">
    <source>
        <dbReference type="Google" id="ProtNLM"/>
    </source>
</evidence>
<proteinExistence type="predicted"/>
<sequence length="977" mass="106954">MALAIDGDDNVYCFQSSNLRNILKIDGDGNVINTYLVQEEYSTAVADEMKIDFDGNMYISGRFAGELKSGTGEDEIIYESTSGGVDGFVLKMDNTGTREWVKQFAISDGNSSVRLSLDENGNAVVLGDFKGTIDFEYGNDSDIRTSNGLDDVFLAKLNSTGELQWGHTFGDVQRDSANSINIDSAGNIFVAGRFRGNVDLDPTVNTNILEASLTKSETFIARFDTNGDLVWAGSMEGSSGGPLIASIDFDQQENLIIGASLFGTSDIDPGPDTYILDMDNYSSAIFSLDTNVNVIWAATLDGTFKTQYNYSPNSALDLVVADDDSIYMSGSFKGKADAQIGPGTSIISANEQSQQSPFMYLWKVTPESVDSLGISKLYQADFDFGLPANLIINNPGSTSTVEASSNKQLMFSNAGGTGLSTAVWNSSDPLPEIFEISAEVTSVGGLNSWLDGFLIFDYQSETDFKYAGFLGGQNQWIIGHYQGHWGNRAAQVDWDDIGRTIDADVPYTIHLRSEGATVFLSVNGEFLTQVTFDSQINNRQVGIASFNAVTRFDNLFVGERIDEGAPTSLPYYQDFASETPDRFLFTNPHLWTVDTYEDQRYLQIDASDNQGLGIGYIDFEWPMPNSYEMSALVTSMGGPGRWLDGFLVFDYQSPTDFKYAGMFTGQNQWVIGHYQGNWGDRVAQNDWDDIGQEISVNIPYNLHISVDGNEVTLRANGIIVASGSFENGVGNGTVGVAAQNAITRFDNLEVDVTVETGKAVSLPFTETFDDGAAQKFYYNKPLPWKVVAPTDDPLLRINTSNGGGQATAYVPVDLDGSEAIEISASIRSNQISNGWHDGFLIFDYKSQNDFKYAGFYTGQNQWVIGHFNGTWNNVLAMEDWDNSGRSINFNQFYDLTLHIDYTFGFATLSVDGEEVVSTSVDVDPREIETVGVAAANAFSWFDNFSVKKADSIGIPVASPIADPVFANWKEESDDLLS</sequence>
<dbReference type="PANTHER" id="PTHR35580">
    <property type="entry name" value="CELL SURFACE GLYCOPROTEIN (S-LAYER PROTEIN)-LIKE PROTEIN"/>
    <property type="match status" value="1"/>
</dbReference>
<dbReference type="SUPFAM" id="SSF49899">
    <property type="entry name" value="Concanavalin A-like lectins/glucanases"/>
    <property type="match status" value="1"/>
</dbReference>
<dbReference type="InterPro" id="IPR013320">
    <property type="entry name" value="ConA-like_dom_sf"/>
</dbReference>
<dbReference type="InterPro" id="IPR011047">
    <property type="entry name" value="Quinoprotein_ADH-like_sf"/>
</dbReference>
<dbReference type="Proteomes" id="UP000317178">
    <property type="component" value="Chromosome"/>
</dbReference>
<protein>
    <recommendedName>
        <fullName evidence="3">Beta-propeller repeat protein</fullName>
    </recommendedName>
</protein>
<organism evidence="1 2">
    <name type="scientific">Polystyrenella longa</name>
    <dbReference type="NCBI Taxonomy" id="2528007"/>
    <lineage>
        <taxon>Bacteria</taxon>
        <taxon>Pseudomonadati</taxon>
        <taxon>Planctomycetota</taxon>
        <taxon>Planctomycetia</taxon>
        <taxon>Planctomycetales</taxon>
        <taxon>Planctomycetaceae</taxon>
        <taxon>Polystyrenella</taxon>
    </lineage>
</organism>
<dbReference type="AlphaFoldDB" id="A0A518CGL3"/>
<reference evidence="1 2" key="1">
    <citation type="submission" date="2019-02" db="EMBL/GenBank/DDBJ databases">
        <title>Deep-cultivation of Planctomycetes and their phenomic and genomic characterization uncovers novel biology.</title>
        <authorList>
            <person name="Wiegand S."/>
            <person name="Jogler M."/>
            <person name="Boedeker C."/>
            <person name="Pinto D."/>
            <person name="Vollmers J."/>
            <person name="Rivas-Marin E."/>
            <person name="Kohn T."/>
            <person name="Peeters S.H."/>
            <person name="Heuer A."/>
            <person name="Rast P."/>
            <person name="Oberbeckmann S."/>
            <person name="Bunk B."/>
            <person name="Jeske O."/>
            <person name="Meyerdierks A."/>
            <person name="Storesund J.E."/>
            <person name="Kallscheuer N."/>
            <person name="Luecker S."/>
            <person name="Lage O.M."/>
            <person name="Pohl T."/>
            <person name="Merkel B.J."/>
            <person name="Hornburger P."/>
            <person name="Mueller R.-W."/>
            <person name="Bruemmer F."/>
            <person name="Labrenz M."/>
            <person name="Spormann A.M."/>
            <person name="Op den Camp H."/>
            <person name="Overmann J."/>
            <person name="Amann R."/>
            <person name="Jetten M.S.M."/>
            <person name="Mascher T."/>
            <person name="Medema M.H."/>
            <person name="Devos D.P."/>
            <person name="Kaster A.-K."/>
            <person name="Ovreas L."/>
            <person name="Rohde M."/>
            <person name="Galperin M.Y."/>
            <person name="Jogler C."/>
        </authorList>
    </citation>
    <scope>NUCLEOTIDE SEQUENCE [LARGE SCALE GENOMIC DNA]</scope>
    <source>
        <strain evidence="1 2">Pla110</strain>
    </source>
</reference>
<dbReference type="EMBL" id="CP036281">
    <property type="protein sequence ID" value="QDU78365.1"/>
    <property type="molecule type" value="Genomic_DNA"/>
</dbReference>
<dbReference type="InterPro" id="IPR052918">
    <property type="entry name" value="Motility_Chemotaxis_Reg"/>
</dbReference>
<name>A0A518CGL3_9PLAN</name>